<name>A0A955I6T6_9BACT</name>
<evidence type="ECO:0000313" key="9">
    <source>
        <dbReference type="Proteomes" id="UP000745577"/>
    </source>
</evidence>
<reference evidence="8" key="2">
    <citation type="journal article" date="2021" name="Microbiome">
        <title>Successional dynamics and alternative stable states in a saline activated sludge microbial community over 9 years.</title>
        <authorList>
            <person name="Wang Y."/>
            <person name="Ye J."/>
            <person name="Ju F."/>
            <person name="Liu L."/>
            <person name="Boyd J.A."/>
            <person name="Deng Y."/>
            <person name="Parks D.H."/>
            <person name="Jiang X."/>
            <person name="Yin X."/>
            <person name="Woodcroft B.J."/>
            <person name="Tyson G.W."/>
            <person name="Hugenholtz P."/>
            <person name="Polz M.F."/>
            <person name="Zhang T."/>
        </authorList>
    </citation>
    <scope>NUCLEOTIDE SEQUENCE</scope>
    <source>
        <strain evidence="8">HKST-UBA15</strain>
    </source>
</reference>
<evidence type="ECO:0000256" key="4">
    <source>
        <dbReference type="ARBA" id="ARBA00023172"/>
    </source>
</evidence>
<comment type="subunit">
    <text evidence="6">Homotetramer. Forms an RuvA(8)-RuvB(12)-Holliday junction (HJ) complex. HJ DNA is sandwiched between 2 RuvA tetramers; dsDNA enters through RuvA and exits via RuvB. An RuvB hexamer assembles on each DNA strand where it exits the tetramer. Each RuvB hexamer is contacted by two RuvA subunits (via domain III) on 2 adjacent RuvB subunits; this complex drives branch migration. In the full resolvosome a probable DNA-RuvA(4)-RuvB(12)-RuvC(2) complex forms which resolves the HJ.</text>
</comment>
<dbReference type="InterPro" id="IPR012340">
    <property type="entry name" value="NA-bd_OB-fold"/>
</dbReference>
<proteinExistence type="inferred from homology"/>
<evidence type="ECO:0000313" key="8">
    <source>
        <dbReference type="EMBL" id="MCA9379571.1"/>
    </source>
</evidence>
<dbReference type="GO" id="GO:0048476">
    <property type="term" value="C:Holliday junction resolvase complex"/>
    <property type="evidence" value="ECO:0007669"/>
    <property type="project" value="UniProtKB-UniRule"/>
</dbReference>
<dbReference type="InterPro" id="IPR003583">
    <property type="entry name" value="Hlx-hairpin-Hlx_DNA-bd_motif"/>
</dbReference>
<keyword evidence="4 6" id="KW-0233">DNA recombination</keyword>
<dbReference type="NCBIfam" id="TIGR00084">
    <property type="entry name" value="ruvA"/>
    <property type="match status" value="1"/>
</dbReference>
<feature type="domain" description="Helix-hairpin-helix DNA-binding motif class 1" evidence="7">
    <location>
        <begin position="103"/>
        <end position="122"/>
    </location>
</feature>
<dbReference type="GO" id="GO:0006281">
    <property type="term" value="P:DNA repair"/>
    <property type="evidence" value="ECO:0007669"/>
    <property type="project" value="UniProtKB-UniRule"/>
</dbReference>
<dbReference type="AlphaFoldDB" id="A0A955I6T6"/>
<dbReference type="SUPFAM" id="SSF47781">
    <property type="entry name" value="RuvA domain 2-like"/>
    <property type="match status" value="1"/>
</dbReference>
<dbReference type="InterPro" id="IPR011114">
    <property type="entry name" value="RuvA_C"/>
</dbReference>
<dbReference type="Gene3D" id="1.10.150.20">
    <property type="entry name" value="5' to 3' exonuclease, C-terminal subdomain"/>
    <property type="match status" value="1"/>
</dbReference>
<keyword evidence="3 6" id="KW-0238">DNA-binding</keyword>
<evidence type="ECO:0000256" key="5">
    <source>
        <dbReference type="ARBA" id="ARBA00023204"/>
    </source>
</evidence>
<comment type="function">
    <text evidence="6">The RuvA-RuvB-RuvC complex processes Holliday junction (HJ) DNA during genetic recombination and DNA repair, while the RuvA-RuvB complex plays an important role in the rescue of blocked DNA replication forks via replication fork reversal (RFR). RuvA specifically binds to HJ cruciform DNA, conferring on it an open structure. The RuvB hexamer acts as an ATP-dependent pump, pulling dsDNA into and through the RuvAB complex. HJ branch migration allows RuvC to scan DNA until it finds its consensus sequence, where it cleaves and resolves the cruciform DNA.</text>
</comment>
<feature type="region of interest" description="Domain III" evidence="6">
    <location>
        <begin position="136"/>
        <end position="192"/>
    </location>
</feature>
<dbReference type="Pfam" id="PF01330">
    <property type="entry name" value="RuvA_N"/>
    <property type="match status" value="1"/>
</dbReference>
<evidence type="ECO:0000256" key="6">
    <source>
        <dbReference type="HAMAP-Rule" id="MF_00031"/>
    </source>
</evidence>
<dbReference type="Proteomes" id="UP000745577">
    <property type="component" value="Unassembled WGS sequence"/>
</dbReference>
<accession>A0A955I6T6</accession>
<comment type="caution">
    <text evidence="6">Lacks conserved residue(s) required for the propagation of feature annotation.</text>
</comment>
<reference evidence="8" key="1">
    <citation type="submission" date="2020-04" db="EMBL/GenBank/DDBJ databases">
        <authorList>
            <person name="Zhang T."/>
        </authorList>
    </citation>
    <scope>NUCLEOTIDE SEQUENCE</scope>
    <source>
        <strain evidence="8">HKST-UBA15</strain>
    </source>
</reference>
<comment type="domain">
    <text evidence="6">Has three domains with a flexible linker between the domains II and III and assumes an 'L' shape. Domain III is highly mobile and contacts RuvB.</text>
</comment>
<dbReference type="GO" id="GO:0009379">
    <property type="term" value="C:Holliday junction helicase complex"/>
    <property type="evidence" value="ECO:0007669"/>
    <property type="project" value="InterPro"/>
</dbReference>
<evidence type="ECO:0000256" key="3">
    <source>
        <dbReference type="ARBA" id="ARBA00023125"/>
    </source>
</evidence>
<dbReference type="Gene3D" id="2.40.50.140">
    <property type="entry name" value="Nucleic acid-binding proteins"/>
    <property type="match status" value="1"/>
</dbReference>
<dbReference type="GO" id="GO:0009378">
    <property type="term" value="F:four-way junction helicase activity"/>
    <property type="evidence" value="ECO:0007669"/>
    <property type="project" value="InterPro"/>
</dbReference>
<dbReference type="InterPro" id="IPR000085">
    <property type="entry name" value="RuvA"/>
</dbReference>
<dbReference type="GO" id="GO:0000400">
    <property type="term" value="F:four-way junction DNA binding"/>
    <property type="evidence" value="ECO:0007669"/>
    <property type="project" value="UniProtKB-UniRule"/>
</dbReference>
<keyword evidence="2 6" id="KW-0227">DNA damage</keyword>
<dbReference type="CDD" id="cd14332">
    <property type="entry name" value="UBA_RuvA_C"/>
    <property type="match status" value="1"/>
</dbReference>
<organism evidence="8 9">
    <name type="scientific">Candidatus Dojkabacteria bacterium</name>
    <dbReference type="NCBI Taxonomy" id="2099670"/>
    <lineage>
        <taxon>Bacteria</taxon>
        <taxon>Candidatus Dojkabacteria</taxon>
    </lineage>
</organism>
<keyword evidence="1 6" id="KW-0963">Cytoplasm</keyword>
<dbReference type="HAMAP" id="MF_00031">
    <property type="entry name" value="DNA_HJ_migration_RuvA"/>
    <property type="match status" value="1"/>
</dbReference>
<comment type="similarity">
    <text evidence="6">Belongs to the RuvA family.</text>
</comment>
<comment type="caution">
    <text evidence="8">The sequence shown here is derived from an EMBL/GenBank/DDBJ whole genome shotgun (WGS) entry which is preliminary data.</text>
</comment>
<protein>
    <recommendedName>
        <fullName evidence="6">Holliday junction branch migration complex subunit RuvA</fullName>
    </recommendedName>
</protein>
<dbReference type="SUPFAM" id="SSF50249">
    <property type="entry name" value="Nucleic acid-binding proteins"/>
    <property type="match status" value="1"/>
</dbReference>
<dbReference type="GO" id="GO:0005524">
    <property type="term" value="F:ATP binding"/>
    <property type="evidence" value="ECO:0007669"/>
    <property type="project" value="InterPro"/>
</dbReference>
<dbReference type="InterPro" id="IPR010994">
    <property type="entry name" value="RuvA_2-like"/>
</dbReference>
<gene>
    <name evidence="6" type="primary">ruvA</name>
    <name evidence="8" type="ORF">KC675_00140</name>
</gene>
<evidence type="ECO:0000256" key="2">
    <source>
        <dbReference type="ARBA" id="ARBA00022763"/>
    </source>
</evidence>
<keyword evidence="5 6" id="KW-0234">DNA repair</keyword>
<dbReference type="InterPro" id="IPR013849">
    <property type="entry name" value="DNA_helicase_Holl-junc_RuvA_I"/>
</dbReference>
<feature type="domain" description="Helix-hairpin-helix DNA-binding motif class 1" evidence="7">
    <location>
        <begin position="69"/>
        <end position="88"/>
    </location>
</feature>
<dbReference type="GO" id="GO:0005737">
    <property type="term" value="C:cytoplasm"/>
    <property type="evidence" value="ECO:0007669"/>
    <property type="project" value="UniProtKB-SubCell"/>
</dbReference>
<comment type="subcellular location">
    <subcellularLocation>
        <location evidence="6">Cytoplasm</location>
    </subcellularLocation>
</comment>
<dbReference type="SMART" id="SM00278">
    <property type="entry name" value="HhH1"/>
    <property type="match status" value="2"/>
</dbReference>
<dbReference type="GO" id="GO:0006310">
    <property type="term" value="P:DNA recombination"/>
    <property type="evidence" value="ECO:0007669"/>
    <property type="project" value="UniProtKB-UniRule"/>
</dbReference>
<dbReference type="Pfam" id="PF14520">
    <property type="entry name" value="HHH_5"/>
    <property type="match status" value="1"/>
</dbReference>
<sequence length="192" mass="21664">MFAKLKGTISDIFADFIILDVGNVGYRVETVQNEFLVGEEKSFFIYTHVRENEIRLFGLNTKNEYLLFVDLIGISGVGPKLAQNILKQIPYASIMSAIADKNIDTLLVKGVGKKTAQRIIIDMTSKLEKYTWDGASSQNNLTPEFKNQAQQALLSLGLSKDEIKDIIKEYGLNHTEEKLELLVKFALKFINK</sequence>
<dbReference type="EMBL" id="JAGQLL010000002">
    <property type="protein sequence ID" value="MCA9379571.1"/>
    <property type="molecule type" value="Genomic_DNA"/>
</dbReference>
<evidence type="ECO:0000259" key="7">
    <source>
        <dbReference type="SMART" id="SM00278"/>
    </source>
</evidence>
<evidence type="ECO:0000256" key="1">
    <source>
        <dbReference type="ARBA" id="ARBA00022490"/>
    </source>
</evidence>